<evidence type="ECO:0000256" key="1">
    <source>
        <dbReference type="ARBA" id="ARBA00009981"/>
    </source>
</evidence>
<comment type="caution">
    <text evidence="3">The sequence shown here is derived from an EMBL/GenBank/DDBJ whole genome shotgun (WGS) entry which is preliminary data.</text>
</comment>
<dbReference type="AlphaFoldDB" id="A0A2H0KJ70"/>
<dbReference type="Gene3D" id="3.40.1620.10">
    <property type="entry name" value="YefM-like domain"/>
    <property type="match status" value="1"/>
</dbReference>
<gene>
    <name evidence="3" type="ORF">COV87_04190</name>
</gene>
<organism evidence="3 4">
    <name type="scientific">Candidatus Roizmanbacteria bacterium CG11_big_fil_rev_8_21_14_0_20_37_16</name>
    <dbReference type="NCBI Taxonomy" id="1974857"/>
    <lineage>
        <taxon>Bacteria</taxon>
        <taxon>Candidatus Roizmaniibacteriota</taxon>
    </lineage>
</organism>
<name>A0A2H0KJ70_9BACT</name>
<evidence type="ECO:0000256" key="2">
    <source>
        <dbReference type="RuleBase" id="RU362080"/>
    </source>
</evidence>
<dbReference type="InterPro" id="IPR006442">
    <property type="entry name" value="Antitoxin_Phd/YefM"/>
</dbReference>
<dbReference type="NCBIfam" id="TIGR01552">
    <property type="entry name" value="phd_fam"/>
    <property type="match status" value="1"/>
</dbReference>
<dbReference type="PANTHER" id="PTHR33713">
    <property type="entry name" value="ANTITOXIN YAFN-RELATED"/>
    <property type="match status" value="1"/>
</dbReference>
<dbReference type="Gene3D" id="1.10.1220.170">
    <property type="match status" value="1"/>
</dbReference>
<sequence>MIQTLPITKAREELTNLVDNAKRKLDEYIITVNGSPAAVIISVAEYESWKETNEILSNPFLMESIKKGEADVKLGKLYDWNDVRRELGGYLLHDVSDKNYGSSKKRAKRHKKRILRGD</sequence>
<evidence type="ECO:0000313" key="4">
    <source>
        <dbReference type="Proteomes" id="UP000229497"/>
    </source>
</evidence>
<dbReference type="Pfam" id="PF02604">
    <property type="entry name" value="PhdYeFM_antitox"/>
    <property type="match status" value="1"/>
</dbReference>
<comment type="similarity">
    <text evidence="1 2">Belongs to the phD/YefM antitoxin family.</text>
</comment>
<reference evidence="3 4" key="1">
    <citation type="submission" date="2017-09" db="EMBL/GenBank/DDBJ databases">
        <title>Depth-based differentiation of microbial function through sediment-hosted aquifers and enrichment of novel symbionts in the deep terrestrial subsurface.</title>
        <authorList>
            <person name="Probst A.J."/>
            <person name="Ladd B."/>
            <person name="Jarett J.K."/>
            <person name="Geller-Mcgrath D.E."/>
            <person name="Sieber C.M."/>
            <person name="Emerson J.B."/>
            <person name="Anantharaman K."/>
            <person name="Thomas B.C."/>
            <person name="Malmstrom R."/>
            <person name="Stieglmeier M."/>
            <person name="Klingl A."/>
            <person name="Woyke T."/>
            <person name="Ryan C.M."/>
            <person name="Banfield J.F."/>
        </authorList>
    </citation>
    <scope>NUCLEOTIDE SEQUENCE [LARGE SCALE GENOMIC DNA]</scope>
    <source>
        <strain evidence="3">CG11_big_fil_rev_8_21_14_0_20_37_16</strain>
    </source>
</reference>
<dbReference type="InterPro" id="IPR051405">
    <property type="entry name" value="phD/YefM_antitoxin"/>
</dbReference>
<dbReference type="SUPFAM" id="SSF143120">
    <property type="entry name" value="YefM-like"/>
    <property type="match status" value="1"/>
</dbReference>
<dbReference type="EMBL" id="PCVK01000119">
    <property type="protein sequence ID" value="PIQ71299.1"/>
    <property type="molecule type" value="Genomic_DNA"/>
</dbReference>
<dbReference type="InterPro" id="IPR036165">
    <property type="entry name" value="YefM-like_sf"/>
</dbReference>
<dbReference type="Proteomes" id="UP000229497">
    <property type="component" value="Unassembled WGS sequence"/>
</dbReference>
<protein>
    <recommendedName>
        <fullName evidence="2">Antitoxin</fullName>
    </recommendedName>
</protein>
<dbReference type="PANTHER" id="PTHR33713:SF10">
    <property type="entry name" value="ANTITOXIN YAFN"/>
    <property type="match status" value="1"/>
</dbReference>
<comment type="function">
    <text evidence="2">Antitoxin component of a type II toxin-antitoxin (TA) system.</text>
</comment>
<accession>A0A2H0KJ70</accession>
<evidence type="ECO:0000313" key="3">
    <source>
        <dbReference type="EMBL" id="PIQ71299.1"/>
    </source>
</evidence>
<proteinExistence type="inferred from homology"/>